<name>Q6QX59_LEPSM</name>
<dbReference type="EC" id="3.4.21.4" evidence="11 13"/>
<feature type="domain" description="Peptidase S1" evidence="10">
    <location>
        <begin position="24"/>
        <end position="249"/>
    </location>
</feature>
<organism evidence="11">
    <name type="scientific">Lepeophtheirus salmonis</name>
    <name type="common">Salmon louse</name>
    <name type="synonym">Caligus salmonis</name>
    <dbReference type="NCBI Taxonomy" id="72036"/>
    <lineage>
        <taxon>Eukaryota</taxon>
        <taxon>Metazoa</taxon>
        <taxon>Ecdysozoa</taxon>
        <taxon>Arthropoda</taxon>
        <taxon>Crustacea</taxon>
        <taxon>Multicrustacea</taxon>
        <taxon>Hexanauplia</taxon>
        <taxon>Copepoda</taxon>
        <taxon>Siphonostomatoida</taxon>
        <taxon>Caligidae</taxon>
        <taxon>Lepeophtheirus</taxon>
    </lineage>
</organism>
<evidence type="ECO:0000313" key="13">
    <source>
        <dbReference type="EMBL" id="CAF2770898.1"/>
    </source>
</evidence>
<comment type="similarity">
    <text evidence="1">Belongs to the peptidase S1 family.</text>
</comment>
<dbReference type="Gene3D" id="2.40.10.10">
    <property type="entry name" value="Trypsin-like serine proteases"/>
    <property type="match status" value="1"/>
</dbReference>
<keyword evidence="7" id="KW-1015">Disulfide bond</keyword>
<dbReference type="GO" id="GO:0006508">
    <property type="term" value="P:proteolysis"/>
    <property type="evidence" value="ECO:0007669"/>
    <property type="project" value="UniProtKB-KW"/>
</dbReference>
<dbReference type="EMBL" id="AY522441">
    <property type="protein sequence ID" value="AAS91796.1"/>
    <property type="molecule type" value="mRNA"/>
</dbReference>
<keyword evidence="15" id="KW-1185">Reference proteome</keyword>
<keyword evidence="3 9" id="KW-0732">Signal</keyword>
<dbReference type="GO" id="GO:0004252">
    <property type="term" value="F:serine-type endopeptidase activity"/>
    <property type="evidence" value="ECO:0007669"/>
    <property type="project" value="UniProtKB-EC"/>
</dbReference>
<evidence type="ECO:0000313" key="15">
    <source>
        <dbReference type="Proteomes" id="UP000675881"/>
    </source>
</evidence>
<evidence type="ECO:0000256" key="4">
    <source>
        <dbReference type="ARBA" id="ARBA00022801"/>
    </source>
</evidence>
<reference evidence="13" key="3">
    <citation type="submission" date="2021-02" db="EMBL/GenBank/DDBJ databases">
        <authorList>
            <person name="Bekaert M."/>
        </authorList>
    </citation>
    <scope>NUCLEOTIDE SEQUENCE</scope>
    <source>
        <strain evidence="13">IoA-00</strain>
    </source>
</reference>
<keyword evidence="4 8" id="KW-0378">Hydrolase</keyword>
<dbReference type="PANTHER" id="PTHR24252">
    <property type="entry name" value="ACROSIN-RELATED"/>
    <property type="match status" value="1"/>
</dbReference>
<evidence type="ECO:0000313" key="14">
    <source>
        <dbReference type="EMBL" id="CAH61271.1"/>
    </source>
</evidence>
<dbReference type="MEROPS" id="S01.A85"/>
<evidence type="ECO:0000256" key="3">
    <source>
        <dbReference type="ARBA" id="ARBA00022729"/>
    </source>
</evidence>
<dbReference type="InterPro" id="IPR043504">
    <property type="entry name" value="Peptidase_S1_PA_chymotrypsin"/>
</dbReference>
<feature type="signal peptide" evidence="9">
    <location>
        <begin position="1"/>
        <end position="20"/>
    </location>
</feature>
<sequence>MSNLMYLGILFACLLTPSESRSKIVGGTEVSPHSVPFQLSLQTRSGSHFCGASLLDKDHALTAAHCCLRVHPSNIQVLGGEHDLSSLGSSEQKRFVKSAKLHEDYNHEYMNNDVCILELESPFVLNDKIRAVSLPSKSQEFLHGSASVTGWGLTCESCGPSPVLLGVDVRIVSTVDCKNSYPYENIDSDMICAMGQEEDACQGDSGGPLVCQGGVLCGVVSWGYSCGNPSFPGVYVKVSHFIDWIESHR</sequence>
<dbReference type="PRINTS" id="PR00722">
    <property type="entry name" value="CHYMOTRYPSIN"/>
</dbReference>
<keyword evidence="6" id="KW-0865">Zymogen</keyword>
<dbReference type="EMBL" id="HG994580">
    <property type="protein sequence ID" value="CAF2770898.1"/>
    <property type="molecule type" value="Genomic_DNA"/>
</dbReference>
<dbReference type="EMBL" id="BT121215">
    <property type="protein sequence ID" value="ADD38145.1"/>
    <property type="molecule type" value="mRNA"/>
</dbReference>
<dbReference type="Pfam" id="PF00089">
    <property type="entry name" value="Trypsin"/>
    <property type="match status" value="1"/>
</dbReference>
<dbReference type="Proteomes" id="UP000675881">
    <property type="component" value="Chromosome 1"/>
</dbReference>
<evidence type="ECO:0000259" key="10">
    <source>
        <dbReference type="PROSITE" id="PS50240"/>
    </source>
</evidence>
<evidence type="ECO:0000256" key="6">
    <source>
        <dbReference type="ARBA" id="ARBA00023145"/>
    </source>
</evidence>
<reference evidence="11" key="1">
    <citation type="journal article" date="2004" name="Int. J. Parasitol.">
        <title>Molecular characterisation of five trypsin-like peptidase transcripts from the salmon louse (Lepeophtheirus salmonis) intestine.</title>
        <authorList>
            <person name="Kvamme B.O."/>
            <person name="Skern R."/>
            <person name="Frost P."/>
            <person name="Nilsen F."/>
        </authorList>
    </citation>
    <scope>NUCLEOTIDE SEQUENCE</scope>
</reference>
<protein>
    <submittedName>
        <fullName evidence="12">Anionic trypsin-1</fullName>
    </submittedName>
    <submittedName>
        <fullName evidence="11">Intestinal trypsin 5</fullName>
        <ecNumber evidence="11 13">3.4.21.4</ecNumber>
    </submittedName>
    <submittedName>
        <fullName evidence="13">PRSS1_2_3</fullName>
    </submittedName>
    <submittedName>
        <fullName evidence="14">Putative trypsin</fullName>
    </submittedName>
</protein>
<dbReference type="PANTHER" id="PTHR24252:SF7">
    <property type="entry name" value="HYALIN"/>
    <property type="match status" value="1"/>
</dbReference>
<proteinExistence type="evidence at transcript level"/>
<dbReference type="PROSITE" id="PS00135">
    <property type="entry name" value="TRYPSIN_SER"/>
    <property type="match status" value="1"/>
</dbReference>
<dbReference type="FunFam" id="2.40.10.10:FF:000077">
    <property type="entry name" value="Predicted protein"/>
    <property type="match status" value="1"/>
</dbReference>
<evidence type="ECO:0000256" key="8">
    <source>
        <dbReference type="RuleBase" id="RU363034"/>
    </source>
</evidence>
<dbReference type="InterPro" id="IPR009003">
    <property type="entry name" value="Peptidase_S1_PA"/>
</dbReference>
<reference evidence="12" key="2">
    <citation type="submission" date="2010-03" db="EMBL/GenBank/DDBJ databases">
        <title>Atlantic Lepeophtheirus salmonis ESTs and full-length cDNAs.</title>
        <authorList>
            <person name="Yasuike M."/>
            <person name="von Schalburg K."/>
            <person name="Cooper G."/>
            <person name="Leong J."/>
            <person name="Nilsen F."/>
            <person name="Jones S.R.M."/>
            <person name="Koop B.F."/>
        </authorList>
    </citation>
    <scope>NUCLEOTIDE SEQUENCE</scope>
    <source>
        <strain evidence="12">Atlantic form</strain>
        <tissue evidence="12">Mixed tissue</tissue>
    </source>
</reference>
<gene>
    <name evidence="14" type="primary">tryp5</name>
    <name evidence="12" type="synonym">TRY1</name>
    <name evidence="13" type="ORF">LSAA_1587</name>
</gene>
<dbReference type="InterPro" id="IPR001254">
    <property type="entry name" value="Trypsin_dom"/>
</dbReference>
<evidence type="ECO:0000256" key="2">
    <source>
        <dbReference type="ARBA" id="ARBA00022670"/>
    </source>
</evidence>
<evidence type="ECO:0000256" key="9">
    <source>
        <dbReference type="SAM" id="SignalP"/>
    </source>
</evidence>
<dbReference type="PROSITE" id="PS50240">
    <property type="entry name" value="TRYPSIN_DOM"/>
    <property type="match status" value="1"/>
</dbReference>
<dbReference type="SMART" id="SM00020">
    <property type="entry name" value="Tryp_SPc"/>
    <property type="match status" value="1"/>
</dbReference>
<keyword evidence="2 8" id="KW-0645">Protease</keyword>
<accession>Q6QX59</accession>
<dbReference type="OrthoDB" id="10059102at2759"/>
<dbReference type="InterPro" id="IPR033116">
    <property type="entry name" value="TRYPSIN_SER"/>
</dbReference>
<keyword evidence="5 8" id="KW-0720">Serine protease</keyword>
<dbReference type="SUPFAM" id="SSF50494">
    <property type="entry name" value="Trypsin-like serine proteases"/>
    <property type="match status" value="1"/>
</dbReference>
<dbReference type="SMR" id="Q6QX59"/>
<evidence type="ECO:0000256" key="1">
    <source>
        <dbReference type="ARBA" id="ARBA00007664"/>
    </source>
</evidence>
<dbReference type="PROSITE" id="PS00134">
    <property type="entry name" value="TRYPSIN_HIS"/>
    <property type="match status" value="1"/>
</dbReference>
<evidence type="ECO:0000256" key="5">
    <source>
        <dbReference type="ARBA" id="ARBA00022825"/>
    </source>
</evidence>
<dbReference type="InterPro" id="IPR001314">
    <property type="entry name" value="Peptidase_S1A"/>
</dbReference>
<dbReference type="InterPro" id="IPR018114">
    <property type="entry name" value="TRYPSIN_HIS"/>
</dbReference>
<evidence type="ECO:0000313" key="12">
    <source>
        <dbReference type="EMBL" id="ADD38145.1"/>
    </source>
</evidence>
<evidence type="ECO:0000256" key="7">
    <source>
        <dbReference type="ARBA" id="ARBA00023157"/>
    </source>
</evidence>
<feature type="chain" id="PRO_5010974505" evidence="9">
    <location>
        <begin position="21"/>
        <end position="249"/>
    </location>
</feature>
<dbReference type="CDD" id="cd00190">
    <property type="entry name" value="Tryp_SPc"/>
    <property type="match status" value="1"/>
</dbReference>
<dbReference type="EMBL" id="AJ783363">
    <property type="protein sequence ID" value="CAH61271.1"/>
    <property type="molecule type" value="Genomic_DNA"/>
</dbReference>
<evidence type="ECO:0000313" key="11">
    <source>
        <dbReference type="EMBL" id="AAS91796.1"/>
    </source>
</evidence>
<dbReference type="AlphaFoldDB" id="Q6QX59"/>